<feature type="compositionally biased region" description="Basic and acidic residues" evidence="6">
    <location>
        <begin position="111"/>
        <end position="121"/>
    </location>
</feature>
<protein>
    <recommendedName>
        <fullName evidence="5">Exodeoxyribonuclease 7 large subunit</fullName>
        <ecNumber evidence="5">3.1.11.6</ecNumber>
    </recommendedName>
    <alternativeName>
        <fullName evidence="5">Exodeoxyribonuclease VII large subunit</fullName>
        <shortName evidence="5">Exonuclease VII large subunit</shortName>
    </alternativeName>
</protein>
<dbReference type="InterPro" id="IPR025824">
    <property type="entry name" value="OB-fold_nuc-bd_dom"/>
</dbReference>
<dbReference type="InterPro" id="IPR020579">
    <property type="entry name" value="Exonuc_VII_lsu_C"/>
</dbReference>
<evidence type="ECO:0000313" key="9">
    <source>
        <dbReference type="EMBL" id="AKU90639.1"/>
    </source>
</evidence>
<dbReference type="GO" id="GO:0009318">
    <property type="term" value="C:exodeoxyribonuclease VII complex"/>
    <property type="evidence" value="ECO:0007669"/>
    <property type="project" value="UniProtKB-UniRule"/>
</dbReference>
<dbReference type="GO" id="GO:0005737">
    <property type="term" value="C:cytoplasm"/>
    <property type="evidence" value="ECO:0007669"/>
    <property type="project" value="UniProtKB-SubCell"/>
</dbReference>
<dbReference type="EC" id="3.1.11.6" evidence="5"/>
<dbReference type="NCBIfam" id="TIGR00237">
    <property type="entry name" value="xseA"/>
    <property type="match status" value="1"/>
</dbReference>
<keyword evidence="4 5" id="KW-0269">Exonuclease</keyword>
<dbReference type="PATRIC" id="fig|1391653.3.peg.1052"/>
<feature type="domain" description="OB-fold nucleic acid binding" evidence="8">
    <location>
        <begin position="203"/>
        <end position="294"/>
    </location>
</feature>
<evidence type="ECO:0000259" key="8">
    <source>
        <dbReference type="Pfam" id="PF13742"/>
    </source>
</evidence>
<dbReference type="AlphaFoldDB" id="A0A0K1PBZ7"/>
<evidence type="ECO:0000256" key="5">
    <source>
        <dbReference type="HAMAP-Rule" id="MF_00378"/>
    </source>
</evidence>
<dbReference type="HAMAP" id="MF_00378">
    <property type="entry name" value="Exonuc_7_L"/>
    <property type="match status" value="1"/>
</dbReference>
<name>A0A0K1PBZ7_9BACT</name>
<feature type="region of interest" description="Disordered" evidence="6">
    <location>
        <begin position="52"/>
        <end position="199"/>
    </location>
</feature>
<dbReference type="GO" id="GO:0003676">
    <property type="term" value="F:nucleic acid binding"/>
    <property type="evidence" value="ECO:0007669"/>
    <property type="project" value="InterPro"/>
</dbReference>
<evidence type="ECO:0000313" key="10">
    <source>
        <dbReference type="Proteomes" id="UP000055590"/>
    </source>
</evidence>
<evidence type="ECO:0000256" key="4">
    <source>
        <dbReference type="ARBA" id="ARBA00022839"/>
    </source>
</evidence>
<evidence type="ECO:0000256" key="1">
    <source>
        <dbReference type="ARBA" id="ARBA00022490"/>
    </source>
</evidence>
<dbReference type="GO" id="GO:0006308">
    <property type="term" value="P:DNA catabolic process"/>
    <property type="evidence" value="ECO:0007669"/>
    <property type="project" value="UniProtKB-UniRule"/>
</dbReference>
<dbReference type="InterPro" id="IPR003753">
    <property type="entry name" value="Exonuc_VII_L"/>
</dbReference>
<comment type="subunit">
    <text evidence="5">Heterooligomer composed of large and small subunits.</text>
</comment>
<dbReference type="Pfam" id="PF13742">
    <property type="entry name" value="tRNA_anti_2"/>
    <property type="match status" value="1"/>
</dbReference>
<keyword evidence="3 5" id="KW-0378">Hydrolase</keyword>
<reference evidence="9 10" key="1">
    <citation type="submission" date="2015-08" db="EMBL/GenBank/DDBJ databases">
        <authorList>
            <person name="Babu N.S."/>
            <person name="Beckwith C.J."/>
            <person name="Beseler K.G."/>
            <person name="Brison A."/>
            <person name="Carone J.V."/>
            <person name="Caskin T.P."/>
            <person name="Diamond M."/>
            <person name="Durham M.E."/>
            <person name="Foxe J.M."/>
            <person name="Go M."/>
            <person name="Henderson B.A."/>
            <person name="Jones I.B."/>
            <person name="McGettigan J.A."/>
            <person name="Micheletti S.J."/>
            <person name="Nasrallah M.E."/>
            <person name="Ortiz D."/>
            <person name="Piller C.R."/>
            <person name="Privatt S.R."/>
            <person name="Schneider S.L."/>
            <person name="Sharp S."/>
            <person name="Smith T.C."/>
            <person name="Stanton J.D."/>
            <person name="Ullery H.E."/>
            <person name="Wilson R.J."/>
            <person name="Serrano M.G."/>
            <person name="Buck G."/>
            <person name="Lee V."/>
            <person name="Wang Y."/>
            <person name="Carvalho R."/>
            <person name="Voegtly L."/>
            <person name="Shi R."/>
            <person name="Duckworth R."/>
            <person name="Johnson A."/>
            <person name="Loviza R."/>
            <person name="Walstead R."/>
            <person name="Shah Z."/>
            <person name="Kiflezghi M."/>
            <person name="Wade K."/>
            <person name="Ball S.L."/>
            <person name="Bradley K.W."/>
            <person name="Asai D.J."/>
            <person name="Bowman C.A."/>
            <person name="Russell D.A."/>
            <person name="Pope W.H."/>
            <person name="Jacobs-Sera D."/>
            <person name="Hendrix R.W."/>
            <person name="Hatfull G.F."/>
        </authorList>
    </citation>
    <scope>NUCLEOTIDE SEQUENCE [LARGE SCALE GENOMIC DNA]</scope>
    <source>
        <strain evidence="9 10">DSM 27710</strain>
    </source>
</reference>
<evidence type="ECO:0000259" key="7">
    <source>
        <dbReference type="Pfam" id="PF02601"/>
    </source>
</evidence>
<keyword evidence="10" id="KW-1185">Reference proteome</keyword>
<gene>
    <name evidence="5" type="primary">xseA</name>
    <name evidence="9" type="ORF">AKJ08_1026</name>
</gene>
<dbReference type="EMBL" id="CP012332">
    <property type="protein sequence ID" value="AKU90639.1"/>
    <property type="molecule type" value="Genomic_DNA"/>
</dbReference>
<proteinExistence type="inferred from homology"/>
<dbReference type="Pfam" id="PF02601">
    <property type="entry name" value="Exonuc_VII_L"/>
    <property type="match status" value="1"/>
</dbReference>
<dbReference type="Proteomes" id="UP000055590">
    <property type="component" value="Chromosome"/>
</dbReference>
<keyword evidence="1 5" id="KW-0963">Cytoplasm</keyword>
<dbReference type="STRING" id="1391653.AKJ08_1026"/>
<organism evidence="9 10">
    <name type="scientific">Vulgatibacter incomptus</name>
    <dbReference type="NCBI Taxonomy" id="1391653"/>
    <lineage>
        <taxon>Bacteria</taxon>
        <taxon>Pseudomonadati</taxon>
        <taxon>Myxococcota</taxon>
        <taxon>Myxococcia</taxon>
        <taxon>Myxococcales</taxon>
        <taxon>Cystobacterineae</taxon>
        <taxon>Vulgatibacteraceae</taxon>
        <taxon>Vulgatibacter</taxon>
    </lineage>
</organism>
<comment type="function">
    <text evidence="5">Bidirectionally degrades single-stranded DNA into large acid-insoluble oligonucleotides, which are then degraded further into small acid-soluble oligonucleotides.</text>
</comment>
<accession>A0A0K1PBZ7</accession>
<evidence type="ECO:0000256" key="2">
    <source>
        <dbReference type="ARBA" id="ARBA00022722"/>
    </source>
</evidence>
<dbReference type="CDD" id="cd04489">
    <property type="entry name" value="ExoVII_LU_OBF"/>
    <property type="match status" value="1"/>
</dbReference>
<sequence>MCSRPGRVAWANPTTAGFAQAVYLPKASFVPGRGSLASTRELSRNFRLARRSQLDLFGDSPDARPSGKPDGEGVPSDAPGTDEPAPTPGAKVKAKRTSRSRVSPARGAGKSAEESGEERGDLLPGSRRSVAKEQEVEVGGGAISQTRETPERSAYSTGGNGEPTPRARIAQEREREDEEDTGAARIEREGGIASASGGPEVVSVGELARRIKGSLEGRFGDVLVRGEISNLRQPGSGHLYFSLKDASGSLRAVLFRGQARRLRFRPDNGQEVVARGRVSFYEVSGDAQLVCESLDPVGAGALALAFEQRKAKLAAEGLFDPARKRQLPFLPRRIGVVTSPTGAAIHDFVRVLHRRFPGIAVLVAPARVQGAGAADEIAAGIERLGARGDCEIVVVTRGGGSIEDLWAFNEEVVARAIAACPVPVVSAVGHEVDFTIADFVADLRAPTPTGAAERIAPVEDELRAALAVTRSRLARSARRELESRRAAVHRVRSRLGDPTRRVADERLRLDARRRVAADAVVGAIALGRRELRGREERLRLVNPVARLKRRSRELDSLRERLSRAARGLLRERRAGLRSAGLALGRAAPRDRVLREGQQLGELRERLFGAIQRALEGRRARIDERAAQLRALSPLQVLARGYAIAFAESGAVLLSSREIRAGQRLHLELADGALTVEVLGEAPERKG</sequence>
<evidence type="ECO:0000256" key="6">
    <source>
        <dbReference type="SAM" id="MobiDB-lite"/>
    </source>
</evidence>
<comment type="catalytic activity">
    <reaction evidence="5">
        <text>Exonucleolytic cleavage in either 5'- to 3'- or 3'- to 5'-direction to yield nucleoside 5'-phosphates.</text>
        <dbReference type="EC" id="3.1.11.6"/>
    </reaction>
</comment>
<dbReference type="PANTHER" id="PTHR30008">
    <property type="entry name" value="EXODEOXYRIBONUCLEASE 7 LARGE SUBUNIT"/>
    <property type="match status" value="1"/>
</dbReference>
<dbReference type="PANTHER" id="PTHR30008:SF0">
    <property type="entry name" value="EXODEOXYRIBONUCLEASE 7 LARGE SUBUNIT"/>
    <property type="match status" value="1"/>
</dbReference>
<dbReference type="GO" id="GO:0008855">
    <property type="term" value="F:exodeoxyribonuclease VII activity"/>
    <property type="evidence" value="ECO:0007669"/>
    <property type="project" value="UniProtKB-UniRule"/>
</dbReference>
<keyword evidence="2 5" id="KW-0540">Nuclease</keyword>
<comment type="subcellular location">
    <subcellularLocation>
        <location evidence="5">Cytoplasm</location>
    </subcellularLocation>
</comment>
<feature type="domain" description="Exonuclease VII large subunit C-terminal" evidence="7">
    <location>
        <begin position="318"/>
        <end position="537"/>
    </location>
</feature>
<evidence type="ECO:0000256" key="3">
    <source>
        <dbReference type="ARBA" id="ARBA00022801"/>
    </source>
</evidence>
<dbReference type="KEGG" id="vin:AKJ08_1026"/>
<comment type="similarity">
    <text evidence="5">Belongs to the XseA family.</text>
</comment>
<feature type="compositionally biased region" description="Basic and acidic residues" evidence="6">
    <location>
        <begin position="61"/>
        <end position="71"/>
    </location>
</feature>